<name>A0A1G2EN18_9BACT</name>
<organism evidence="2 3">
    <name type="scientific">Candidatus Nealsonbacteria bacterium RIFOXYB1_FULL_40_15</name>
    <dbReference type="NCBI Taxonomy" id="1801677"/>
    <lineage>
        <taxon>Bacteria</taxon>
        <taxon>Candidatus Nealsoniibacteriota</taxon>
    </lineage>
</organism>
<dbReference type="Proteomes" id="UP000177740">
    <property type="component" value="Unassembled WGS sequence"/>
</dbReference>
<dbReference type="Pfam" id="PF05552">
    <property type="entry name" value="MS_channel_1st_1"/>
    <property type="match status" value="2"/>
</dbReference>
<proteinExistence type="predicted"/>
<dbReference type="InterPro" id="IPR045275">
    <property type="entry name" value="MscS_archaea/bacteria_type"/>
</dbReference>
<dbReference type="PANTHER" id="PTHR30221:SF1">
    <property type="entry name" value="SMALL-CONDUCTANCE MECHANOSENSITIVE CHANNEL"/>
    <property type="match status" value="1"/>
</dbReference>
<keyword evidence="1" id="KW-0812">Transmembrane</keyword>
<protein>
    <recommendedName>
        <fullName evidence="4">Small-conductance mechanosensitive ion channel</fullName>
    </recommendedName>
</protein>
<feature type="transmembrane region" description="Helical" evidence="1">
    <location>
        <begin position="187"/>
        <end position="208"/>
    </location>
</feature>
<feature type="transmembrane region" description="Helical" evidence="1">
    <location>
        <begin position="90"/>
        <end position="113"/>
    </location>
</feature>
<evidence type="ECO:0000313" key="3">
    <source>
        <dbReference type="Proteomes" id="UP000177740"/>
    </source>
</evidence>
<keyword evidence="1" id="KW-1133">Transmembrane helix</keyword>
<sequence length="227" mass="25086">MIITDWFETTVAALQGVWQNFIGFIPDLIGAIIIFLIGWVIAVAIGKLVAEVLKKLQFDKIFEKGAWKTALQKADIDVHASAFIGAIFKWILIIVFLIAAIQVLGFSQLGSFFTAVLNYLPNVIVAAFIFVVAVIIADILEKVVRASVESFKVGYGHVVGIIVKWSIWIFAILAILDQLKIEAADWLVQMVQIVFIGIVVMAALAFGLGGRDIARDILQEARNKMRK</sequence>
<feature type="transmembrane region" description="Helical" evidence="1">
    <location>
        <begin position="119"/>
        <end position="141"/>
    </location>
</feature>
<feature type="transmembrane region" description="Helical" evidence="1">
    <location>
        <begin position="153"/>
        <end position="175"/>
    </location>
</feature>
<dbReference type="AlphaFoldDB" id="A0A1G2EN18"/>
<dbReference type="Gene3D" id="1.10.287.1260">
    <property type="match status" value="2"/>
</dbReference>
<accession>A0A1G2EN18</accession>
<dbReference type="GO" id="GO:0008381">
    <property type="term" value="F:mechanosensitive monoatomic ion channel activity"/>
    <property type="evidence" value="ECO:0007669"/>
    <property type="project" value="InterPro"/>
</dbReference>
<gene>
    <name evidence="2" type="ORF">A2365_02490</name>
</gene>
<reference evidence="2 3" key="1">
    <citation type="journal article" date="2016" name="Nat. Commun.">
        <title>Thousands of microbial genomes shed light on interconnected biogeochemical processes in an aquifer system.</title>
        <authorList>
            <person name="Anantharaman K."/>
            <person name="Brown C.T."/>
            <person name="Hug L.A."/>
            <person name="Sharon I."/>
            <person name="Castelle C.J."/>
            <person name="Probst A.J."/>
            <person name="Thomas B.C."/>
            <person name="Singh A."/>
            <person name="Wilkins M.J."/>
            <person name="Karaoz U."/>
            <person name="Brodie E.L."/>
            <person name="Williams K.H."/>
            <person name="Hubbard S.S."/>
            <person name="Banfield J.F."/>
        </authorList>
    </citation>
    <scope>NUCLEOTIDE SEQUENCE [LARGE SCALE GENOMIC DNA]</scope>
</reference>
<comment type="caution">
    <text evidence="2">The sequence shown here is derived from an EMBL/GenBank/DDBJ whole genome shotgun (WGS) entry which is preliminary data.</text>
</comment>
<evidence type="ECO:0000313" key="2">
    <source>
        <dbReference type="EMBL" id="OGZ26740.1"/>
    </source>
</evidence>
<evidence type="ECO:0000256" key="1">
    <source>
        <dbReference type="SAM" id="Phobius"/>
    </source>
</evidence>
<dbReference type="PANTHER" id="PTHR30221">
    <property type="entry name" value="SMALL-CONDUCTANCE MECHANOSENSITIVE CHANNEL"/>
    <property type="match status" value="1"/>
</dbReference>
<evidence type="ECO:0008006" key="4">
    <source>
        <dbReference type="Google" id="ProtNLM"/>
    </source>
</evidence>
<dbReference type="EMBL" id="MHMM01000017">
    <property type="protein sequence ID" value="OGZ26740.1"/>
    <property type="molecule type" value="Genomic_DNA"/>
</dbReference>
<dbReference type="InterPro" id="IPR008910">
    <property type="entry name" value="MSC_TM_helix"/>
</dbReference>
<feature type="transmembrane region" description="Helical" evidence="1">
    <location>
        <begin position="28"/>
        <end position="50"/>
    </location>
</feature>
<keyword evidence="1" id="KW-0472">Membrane</keyword>